<dbReference type="FunFam" id="3.30.70.270:FF:000001">
    <property type="entry name" value="Diguanylate cyclase domain protein"/>
    <property type="match status" value="1"/>
</dbReference>
<keyword evidence="1" id="KW-1133">Transmembrane helix</keyword>
<dbReference type="PANTHER" id="PTHR45138:SF6">
    <property type="entry name" value="DIGUANYLATE CYCLASE DGCN"/>
    <property type="match status" value="1"/>
</dbReference>
<proteinExistence type="predicted"/>
<dbReference type="InterPro" id="IPR043128">
    <property type="entry name" value="Rev_trsase/Diguanyl_cyclase"/>
</dbReference>
<dbReference type="KEGG" id="kme:H0A61_02651"/>
<dbReference type="NCBIfam" id="TIGR00254">
    <property type="entry name" value="GGDEF"/>
    <property type="match status" value="1"/>
</dbReference>
<organism evidence="3 4">
    <name type="scientific">Koleobacter methoxysyntrophicus</name>
    <dbReference type="NCBI Taxonomy" id="2751313"/>
    <lineage>
        <taxon>Bacteria</taxon>
        <taxon>Bacillati</taxon>
        <taxon>Bacillota</taxon>
        <taxon>Clostridia</taxon>
        <taxon>Koleobacterales</taxon>
        <taxon>Koleobacteraceae</taxon>
        <taxon>Koleobacter</taxon>
    </lineage>
</organism>
<dbReference type="EMBL" id="CP059066">
    <property type="protein sequence ID" value="QSQ10251.1"/>
    <property type="molecule type" value="Genomic_DNA"/>
</dbReference>
<dbReference type="Proteomes" id="UP000662904">
    <property type="component" value="Chromosome"/>
</dbReference>
<evidence type="ECO:0000313" key="4">
    <source>
        <dbReference type="Proteomes" id="UP000662904"/>
    </source>
</evidence>
<feature type="transmembrane region" description="Helical" evidence="1">
    <location>
        <begin position="20"/>
        <end position="38"/>
    </location>
</feature>
<evidence type="ECO:0000313" key="3">
    <source>
        <dbReference type="EMBL" id="QSQ10251.1"/>
    </source>
</evidence>
<dbReference type="InterPro" id="IPR050469">
    <property type="entry name" value="Diguanylate_Cyclase"/>
</dbReference>
<evidence type="ECO:0000256" key="1">
    <source>
        <dbReference type="SAM" id="Phobius"/>
    </source>
</evidence>
<dbReference type="AlphaFoldDB" id="A0A8A0RPC6"/>
<dbReference type="SMART" id="SM00267">
    <property type="entry name" value="GGDEF"/>
    <property type="match status" value="1"/>
</dbReference>
<dbReference type="Pfam" id="PF13185">
    <property type="entry name" value="GAF_2"/>
    <property type="match status" value="1"/>
</dbReference>
<dbReference type="Gene3D" id="3.30.450.40">
    <property type="match status" value="1"/>
</dbReference>
<dbReference type="GO" id="GO:1902201">
    <property type="term" value="P:negative regulation of bacterial-type flagellum-dependent cell motility"/>
    <property type="evidence" value="ECO:0007669"/>
    <property type="project" value="TreeGrafter"/>
</dbReference>
<dbReference type="GO" id="GO:0005886">
    <property type="term" value="C:plasma membrane"/>
    <property type="evidence" value="ECO:0007669"/>
    <property type="project" value="TreeGrafter"/>
</dbReference>
<dbReference type="InterPro" id="IPR029787">
    <property type="entry name" value="Nucleotide_cyclase"/>
</dbReference>
<dbReference type="GO" id="GO:0052621">
    <property type="term" value="F:diguanylate cyclase activity"/>
    <property type="evidence" value="ECO:0007669"/>
    <property type="project" value="TreeGrafter"/>
</dbReference>
<accession>A0A8A0RPC6</accession>
<dbReference type="InterPro" id="IPR029016">
    <property type="entry name" value="GAF-like_dom_sf"/>
</dbReference>
<dbReference type="SUPFAM" id="SSF55781">
    <property type="entry name" value="GAF domain-like"/>
    <property type="match status" value="1"/>
</dbReference>
<keyword evidence="1" id="KW-0812">Transmembrane</keyword>
<dbReference type="GO" id="GO:0043709">
    <property type="term" value="P:cell adhesion involved in single-species biofilm formation"/>
    <property type="evidence" value="ECO:0007669"/>
    <property type="project" value="TreeGrafter"/>
</dbReference>
<dbReference type="InterPro" id="IPR003018">
    <property type="entry name" value="GAF"/>
</dbReference>
<protein>
    <submittedName>
        <fullName evidence="3">Response regulator PleD</fullName>
    </submittedName>
</protein>
<evidence type="ECO:0000259" key="2">
    <source>
        <dbReference type="PROSITE" id="PS50887"/>
    </source>
</evidence>
<dbReference type="Pfam" id="PF00990">
    <property type="entry name" value="GGDEF"/>
    <property type="match status" value="1"/>
</dbReference>
<dbReference type="CDD" id="cd01949">
    <property type="entry name" value="GGDEF"/>
    <property type="match status" value="1"/>
</dbReference>
<name>A0A8A0RPC6_9FIRM</name>
<dbReference type="InterPro" id="IPR000160">
    <property type="entry name" value="GGDEF_dom"/>
</dbReference>
<dbReference type="Gene3D" id="3.30.70.270">
    <property type="match status" value="1"/>
</dbReference>
<dbReference type="PANTHER" id="PTHR45138">
    <property type="entry name" value="REGULATORY COMPONENTS OF SENSORY TRANSDUCTION SYSTEM"/>
    <property type="match status" value="1"/>
</dbReference>
<gene>
    <name evidence="3" type="primary">pleD_3</name>
    <name evidence="3" type="ORF">H0A61_02651</name>
</gene>
<dbReference type="SMART" id="SM00065">
    <property type="entry name" value="GAF"/>
    <property type="match status" value="1"/>
</dbReference>
<keyword evidence="1" id="KW-0472">Membrane</keyword>
<reference evidence="3" key="1">
    <citation type="submission" date="2020-07" db="EMBL/GenBank/DDBJ databases">
        <title>Koleobacter methoxysyntrophicus gen. nov., sp. nov., a novel anaerobic bacterium isolated from deep subsurface oil field and proposal of Koleobacterales ord. nov. in the phylum Firmicutes.</title>
        <authorList>
            <person name="Sakamoto S."/>
            <person name="Tamaki H."/>
        </authorList>
    </citation>
    <scope>NUCLEOTIDE SEQUENCE</scope>
    <source>
        <strain evidence="3">NRmbB1</strain>
    </source>
</reference>
<dbReference type="RefSeq" id="WP_206707561.1">
    <property type="nucleotide sequence ID" value="NZ_CP059066.1"/>
</dbReference>
<feature type="domain" description="GGDEF" evidence="2">
    <location>
        <begin position="328"/>
        <end position="465"/>
    </location>
</feature>
<feature type="transmembrane region" description="Helical" evidence="1">
    <location>
        <begin position="92"/>
        <end position="112"/>
    </location>
</feature>
<dbReference type="PROSITE" id="PS50887">
    <property type="entry name" value="GGDEF"/>
    <property type="match status" value="1"/>
</dbReference>
<keyword evidence="4" id="KW-1185">Reference proteome</keyword>
<sequence>MDSILKIICENIFGKPKLRIYFFIFLWYMVYLLFIGFYEPVFAMHMILIFPVIISAMVGGLKAGLISALISNFIIIANLFDKNDLNLFFEEIMQYIPLLLNFPVVGIITGCLSNNMRHQNKRLKVLYENLMEAQSKYEFLYNTIKITSSILDIVELSEKLIELIDVSFGYSAIAILLVDEKNEYLEIVSLRHYQEKIKPGFRVKLGQGITGTAAQKGETILVRDVTKDKRYIGGVEGARSELAVPIKHKGKVLGVLNIESKDLDAFTPKEIKYMELFAEQVSIAIANARLMESAKKQAITDELTNLYNYRYFINKLEKEVYEARRYKRPLTVLMIDLDDFKLVNDTFGHPVGDQILKRVAAIICSNTRKSDIVARYGGEEFGIILPETDKQGGFIVANKIRNNISMIDLSCGELKNKKNKKIFLTASIGIATFPEDADNWERLIIEADNAMYRAKKQGKNLVIYK</sequence>
<dbReference type="SUPFAM" id="SSF55073">
    <property type="entry name" value="Nucleotide cyclase"/>
    <property type="match status" value="1"/>
</dbReference>
<feature type="transmembrane region" description="Helical" evidence="1">
    <location>
        <begin position="47"/>
        <end position="80"/>
    </location>
</feature>